<evidence type="ECO:0000313" key="2">
    <source>
        <dbReference type="Proteomes" id="UP001243375"/>
    </source>
</evidence>
<name>A0ACC2XQW4_9TREE</name>
<accession>A0ACC2XQW4</accession>
<sequence length="423" mass="47396">MSSSNPFKHATIPIKAFQMSHTQQQVDDMRTLIRLSPLGPDTYENSADRDEKMGISMTSMREIKDSWLDYDFLNQQEQLNAELNQYTAKVEDFDPTTGKKHTFDVHFVANLSEDKNAIPLVLLHGWPGMGLFELTPMIQALKKADGAPPLNLIIMSLPGYMYSSAPPLDVEFGLEGMARVVHGLMTGLGYKEYAAQGGDLGAFISRLLTCRYDECKIIHVNFVPVRDSLPAFKNLQLNEKDQARLQRLKVFNGKGSGYAVEHATRPSTIAFCLASSPIALAAWVGEKLHEWTDKTPAMPIILQWLSLYWLTQTFPTSIYPYRHLPTEHPDPTTPPDEATARNLSKPLKGTYVRKPMGYSLFEYELMPTPRAWAEKTGNLVTFAEHDFGGHFAATENPDLLAADVVEFLNKAWPTRNGGNKSTL</sequence>
<comment type="caution">
    <text evidence="1">The sequence shown here is derived from an EMBL/GenBank/DDBJ whole genome shotgun (WGS) entry which is preliminary data.</text>
</comment>
<evidence type="ECO:0000313" key="1">
    <source>
        <dbReference type="EMBL" id="KAJ9125102.1"/>
    </source>
</evidence>
<proteinExistence type="predicted"/>
<gene>
    <name evidence="1" type="ORF">QFC22_000055</name>
</gene>
<reference evidence="1" key="1">
    <citation type="submission" date="2023-04" db="EMBL/GenBank/DDBJ databases">
        <title>Draft Genome sequencing of Naganishia species isolated from polar environments using Oxford Nanopore Technology.</title>
        <authorList>
            <person name="Leo P."/>
            <person name="Venkateswaran K."/>
        </authorList>
    </citation>
    <scope>NUCLEOTIDE SEQUENCE</scope>
    <source>
        <strain evidence="1">MNA-CCFEE 5425</strain>
    </source>
</reference>
<organism evidence="1 2">
    <name type="scientific">Naganishia vaughanmartiniae</name>
    <dbReference type="NCBI Taxonomy" id="1424756"/>
    <lineage>
        <taxon>Eukaryota</taxon>
        <taxon>Fungi</taxon>
        <taxon>Dikarya</taxon>
        <taxon>Basidiomycota</taxon>
        <taxon>Agaricomycotina</taxon>
        <taxon>Tremellomycetes</taxon>
        <taxon>Filobasidiales</taxon>
        <taxon>Filobasidiaceae</taxon>
        <taxon>Naganishia</taxon>
    </lineage>
</organism>
<protein>
    <submittedName>
        <fullName evidence="1">Uncharacterized protein</fullName>
    </submittedName>
</protein>
<dbReference type="Proteomes" id="UP001243375">
    <property type="component" value="Unassembled WGS sequence"/>
</dbReference>
<dbReference type="EMBL" id="JASBWU010000001">
    <property type="protein sequence ID" value="KAJ9125102.1"/>
    <property type="molecule type" value="Genomic_DNA"/>
</dbReference>
<keyword evidence="2" id="KW-1185">Reference proteome</keyword>